<comment type="similarity">
    <text evidence="3 12">Belongs to the CcmD/CycX/HelD family.</text>
</comment>
<evidence type="ECO:0000256" key="9">
    <source>
        <dbReference type="ARBA" id="ARBA00022748"/>
    </source>
</evidence>
<keyword evidence="5 12" id="KW-0813">Transport</keyword>
<evidence type="ECO:0000256" key="7">
    <source>
        <dbReference type="ARBA" id="ARBA00022519"/>
    </source>
</evidence>
<dbReference type="GO" id="GO:0017004">
    <property type="term" value="P:cytochrome complex assembly"/>
    <property type="evidence" value="ECO:0007669"/>
    <property type="project" value="UniProtKB-KW"/>
</dbReference>
<keyword evidence="8 12" id="KW-0812">Transmembrane</keyword>
<gene>
    <name evidence="13" type="ORF">BECKTC1821F_GA0114240_10986</name>
</gene>
<name>A0A451ABW6_9GAMM</name>
<keyword evidence="7 12" id="KW-0997">Cell inner membrane</keyword>
<dbReference type="NCBIfam" id="TIGR03141">
    <property type="entry name" value="cytochro_ccmD"/>
    <property type="match status" value="1"/>
</dbReference>
<dbReference type="EMBL" id="CAADFW010000098">
    <property type="protein sequence ID" value="VFK63531.1"/>
    <property type="molecule type" value="Genomic_DNA"/>
</dbReference>
<protein>
    <recommendedName>
        <fullName evidence="4 12">Heme exporter protein D</fullName>
    </recommendedName>
</protein>
<evidence type="ECO:0000256" key="5">
    <source>
        <dbReference type="ARBA" id="ARBA00022448"/>
    </source>
</evidence>
<evidence type="ECO:0000313" key="13">
    <source>
        <dbReference type="EMBL" id="VFK63531.1"/>
    </source>
</evidence>
<evidence type="ECO:0000256" key="6">
    <source>
        <dbReference type="ARBA" id="ARBA00022475"/>
    </source>
</evidence>
<reference evidence="13" key="1">
    <citation type="submission" date="2019-02" db="EMBL/GenBank/DDBJ databases">
        <authorList>
            <person name="Gruber-Vodicka R. H."/>
            <person name="Seah K. B. B."/>
        </authorList>
    </citation>
    <scope>NUCLEOTIDE SEQUENCE</scope>
    <source>
        <strain evidence="13">BECK_BZ126</strain>
    </source>
</reference>
<proteinExistence type="inferred from homology"/>
<evidence type="ECO:0000256" key="11">
    <source>
        <dbReference type="ARBA" id="ARBA00023136"/>
    </source>
</evidence>
<dbReference type="InterPro" id="IPR052075">
    <property type="entry name" value="Heme_exporter_D"/>
</dbReference>
<evidence type="ECO:0000256" key="4">
    <source>
        <dbReference type="ARBA" id="ARBA00016461"/>
    </source>
</evidence>
<dbReference type="GO" id="GO:0005886">
    <property type="term" value="C:plasma membrane"/>
    <property type="evidence" value="ECO:0007669"/>
    <property type="project" value="UniProtKB-SubCell"/>
</dbReference>
<evidence type="ECO:0000256" key="10">
    <source>
        <dbReference type="ARBA" id="ARBA00022989"/>
    </source>
</evidence>
<dbReference type="PANTHER" id="PTHR37531">
    <property type="entry name" value="HEME EXPORTER PROTEIN D"/>
    <property type="match status" value="1"/>
</dbReference>
<dbReference type="GO" id="GO:0015886">
    <property type="term" value="P:heme transport"/>
    <property type="evidence" value="ECO:0007669"/>
    <property type="project" value="InterPro"/>
</dbReference>
<sequence>MTEFLQMGGYAPYVWSAYGLAFAILLANLIQSMLCRRRIKKKSTHGMGMKTVRP</sequence>
<evidence type="ECO:0000256" key="12">
    <source>
        <dbReference type="RuleBase" id="RU363101"/>
    </source>
</evidence>
<dbReference type="GO" id="GO:1903607">
    <property type="term" value="P:cytochrome c biosynthetic process"/>
    <property type="evidence" value="ECO:0007669"/>
    <property type="project" value="TreeGrafter"/>
</dbReference>
<keyword evidence="11 12" id="KW-0472">Membrane</keyword>
<evidence type="ECO:0000256" key="1">
    <source>
        <dbReference type="ARBA" id="ARBA00002442"/>
    </source>
</evidence>
<dbReference type="PANTHER" id="PTHR37531:SF1">
    <property type="entry name" value="HEME EXPORTER PROTEIN D"/>
    <property type="match status" value="1"/>
</dbReference>
<keyword evidence="10 12" id="KW-1133">Transmembrane helix</keyword>
<organism evidence="13">
    <name type="scientific">Candidatus Kentrum sp. TC</name>
    <dbReference type="NCBI Taxonomy" id="2126339"/>
    <lineage>
        <taxon>Bacteria</taxon>
        <taxon>Pseudomonadati</taxon>
        <taxon>Pseudomonadota</taxon>
        <taxon>Gammaproteobacteria</taxon>
        <taxon>Candidatus Kentrum</taxon>
    </lineage>
</organism>
<evidence type="ECO:0000256" key="3">
    <source>
        <dbReference type="ARBA" id="ARBA00008741"/>
    </source>
</evidence>
<comment type="subcellular location">
    <subcellularLocation>
        <location evidence="2 12">Cell inner membrane</location>
        <topology evidence="2 12">Single-pass membrane protein</topology>
    </subcellularLocation>
</comment>
<dbReference type="Pfam" id="PF04995">
    <property type="entry name" value="CcmD"/>
    <property type="match status" value="1"/>
</dbReference>
<evidence type="ECO:0000256" key="8">
    <source>
        <dbReference type="ARBA" id="ARBA00022692"/>
    </source>
</evidence>
<dbReference type="InterPro" id="IPR007078">
    <property type="entry name" value="Haem_export_protD_CcmD"/>
</dbReference>
<accession>A0A451ABW6</accession>
<keyword evidence="6 12" id="KW-1003">Cell membrane</keyword>
<comment type="function">
    <text evidence="1 12">Required for the export of heme to the periplasm for the biogenesis of c-type cytochromes.</text>
</comment>
<evidence type="ECO:0000256" key="2">
    <source>
        <dbReference type="ARBA" id="ARBA00004377"/>
    </source>
</evidence>
<feature type="transmembrane region" description="Helical" evidence="12">
    <location>
        <begin position="12"/>
        <end position="30"/>
    </location>
</feature>
<dbReference type="AlphaFoldDB" id="A0A451ABW6"/>
<keyword evidence="9 12" id="KW-0201">Cytochrome c-type biogenesis</keyword>